<keyword evidence="4" id="KW-1185">Reference proteome</keyword>
<name>A0A7I7QQ85_9MYCO</name>
<evidence type="ECO:0008006" key="5">
    <source>
        <dbReference type="Google" id="ProtNLM"/>
    </source>
</evidence>
<reference evidence="3 4" key="1">
    <citation type="journal article" date="2019" name="Emerg. Microbes Infect.">
        <title>Comprehensive subspecies identification of 175 nontuberculous mycobacteria species based on 7547 genomic profiles.</title>
        <authorList>
            <person name="Matsumoto Y."/>
            <person name="Kinjo T."/>
            <person name="Motooka D."/>
            <person name="Nabeya D."/>
            <person name="Jung N."/>
            <person name="Uechi K."/>
            <person name="Horii T."/>
            <person name="Iida T."/>
            <person name="Fujita J."/>
            <person name="Nakamura S."/>
        </authorList>
    </citation>
    <scope>NUCLEOTIDE SEQUENCE [LARGE SCALE GENOMIC DNA]</scope>
    <source>
        <strain evidence="3 4">JCM 17899</strain>
    </source>
</reference>
<dbReference type="Pfam" id="PF26345">
    <property type="entry name" value="ScoMcrA_N"/>
    <property type="match status" value="1"/>
</dbReference>
<dbReference type="AlphaFoldDB" id="A0A7I7QQ85"/>
<accession>A0A7I7QQ85</accession>
<dbReference type="Pfam" id="PF26340">
    <property type="entry name" value="DNA-SBD_ScoMcrA"/>
    <property type="match status" value="1"/>
</dbReference>
<evidence type="ECO:0000259" key="1">
    <source>
        <dbReference type="Pfam" id="PF26340"/>
    </source>
</evidence>
<evidence type="ECO:0000313" key="4">
    <source>
        <dbReference type="Proteomes" id="UP000467193"/>
    </source>
</evidence>
<feature type="domain" description="ScoMcrA-like N-terminal head" evidence="2">
    <location>
        <begin position="7"/>
        <end position="92"/>
    </location>
</feature>
<dbReference type="EMBL" id="AP022588">
    <property type="protein sequence ID" value="BBY28127.1"/>
    <property type="molecule type" value="Genomic_DNA"/>
</dbReference>
<proteinExistence type="predicted"/>
<dbReference type="InterPro" id="IPR058807">
    <property type="entry name" value="ScoMcrA_N"/>
</dbReference>
<dbReference type="InterPro" id="IPR058813">
    <property type="entry name" value="DNA-SBD_ScoMcrA"/>
</dbReference>
<dbReference type="KEGG" id="msei:MSEDJ_22230"/>
<dbReference type="RefSeq" id="WP_163796908.1">
    <property type="nucleotide sequence ID" value="NZ_AP022588.1"/>
</dbReference>
<feature type="domain" description="ScoMcrA-like DNA sulfur-binding" evidence="1">
    <location>
        <begin position="95"/>
        <end position="223"/>
    </location>
</feature>
<evidence type="ECO:0000313" key="3">
    <source>
        <dbReference type="EMBL" id="BBY28127.1"/>
    </source>
</evidence>
<dbReference type="Proteomes" id="UP000467193">
    <property type="component" value="Chromosome"/>
</dbReference>
<protein>
    <recommendedName>
        <fullName evidence="5">Protein NO VEIN C-terminal domain-containing protein</fullName>
    </recommendedName>
</protein>
<gene>
    <name evidence="3" type="ORF">MSEDJ_22230</name>
</gene>
<organism evidence="3 4">
    <name type="scientific">Mycolicibacterium sediminis</name>
    <dbReference type="NCBI Taxonomy" id="1286180"/>
    <lineage>
        <taxon>Bacteria</taxon>
        <taxon>Bacillati</taxon>
        <taxon>Actinomycetota</taxon>
        <taxon>Actinomycetes</taxon>
        <taxon>Mycobacteriales</taxon>
        <taxon>Mycobacteriaceae</taxon>
        <taxon>Mycolicibacterium</taxon>
    </lineage>
</organism>
<sequence length="343" mass="37684">MPSFRNVLPEHVLQAVEILDRPEGAQLAQSLGYRAAREFRLVHKGKFYDSKPVVGVAYGVANNGEYLRNTQISGGDTGGAATILHNLGFWVDNGFLHGLKDLRVDSTHGKPAPYQYVVLLWALARARRREERLVPFSSVRDELADLLAPFAIARTRPDPSMPWAALSRNDWWELVGPDGATPINDVAVKHFDIAGGLDVGIYNTAQLDSFTKAAMEVIGGLVGVDERFADLVDRIGLSDLSGDPLIADANGDLVEDFQTSGGSAPSGRGTVMQDPVRRAAIERRSLDVALKYYDKIGGIDAVELGKPYDIKVTVNGIERHCEVKGSFYDHRHRHFDGQRSHSR</sequence>
<evidence type="ECO:0000259" key="2">
    <source>
        <dbReference type="Pfam" id="PF26345"/>
    </source>
</evidence>